<reference evidence="2 3" key="1">
    <citation type="submission" date="2010-08" db="EMBL/GenBank/DDBJ databases">
        <authorList>
            <person name="Weinstock G."/>
            <person name="Sodergren E."/>
            <person name="Clifton S."/>
            <person name="Fulton L."/>
            <person name="Fulton B."/>
            <person name="Courtney L."/>
            <person name="Fronick C."/>
            <person name="Harrison M."/>
            <person name="Strong C."/>
            <person name="Farmer C."/>
            <person name="Delahaunty K."/>
            <person name="Markovic C."/>
            <person name="Hall O."/>
            <person name="Minx P."/>
            <person name="Tomlinson C."/>
            <person name="Mitreva M."/>
            <person name="Hou S."/>
            <person name="Chen J."/>
            <person name="Wollam A."/>
            <person name="Pepin K.H."/>
            <person name="Johnson M."/>
            <person name="Bhonagiri V."/>
            <person name="Zhang X."/>
            <person name="Suruliraj S."/>
            <person name="Warren W."/>
            <person name="Chinwalla A."/>
            <person name="Mardis E.R."/>
            <person name="Wilson R.K."/>
        </authorList>
    </citation>
    <scope>NUCLEOTIDE SEQUENCE [LARGE SCALE GENOMIC DNA]</scope>
    <source>
        <strain evidence="2 3">F0399</strain>
    </source>
</reference>
<proteinExistence type="predicted"/>
<gene>
    <name evidence="2" type="ORF">HMPREF9555_00716</name>
</gene>
<dbReference type="GO" id="GO:0032196">
    <property type="term" value="P:transposition"/>
    <property type="evidence" value="ECO:0007669"/>
    <property type="project" value="TreeGrafter"/>
</dbReference>
<name>E7N165_9FIRM</name>
<dbReference type="PANTHER" id="PTHR10948">
    <property type="entry name" value="TRANSPOSASE"/>
    <property type="match status" value="1"/>
</dbReference>
<evidence type="ECO:0000259" key="1">
    <source>
        <dbReference type="Pfam" id="PF13936"/>
    </source>
</evidence>
<dbReference type="Proteomes" id="UP000004633">
    <property type="component" value="Unassembled WGS sequence"/>
</dbReference>
<dbReference type="Pfam" id="PF13936">
    <property type="entry name" value="HTH_38"/>
    <property type="match status" value="1"/>
</dbReference>
<organism evidence="2 3">
    <name type="scientific">Selenomonas artemidis F0399</name>
    <dbReference type="NCBI Taxonomy" id="749551"/>
    <lineage>
        <taxon>Bacteria</taxon>
        <taxon>Bacillati</taxon>
        <taxon>Bacillota</taxon>
        <taxon>Negativicutes</taxon>
        <taxon>Selenomonadales</taxon>
        <taxon>Selenomonadaceae</taxon>
        <taxon>Selenomonas</taxon>
    </lineage>
</organism>
<protein>
    <recommendedName>
        <fullName evidence="1">Transposase IS30-like HTH domain-containing protein</fullName>
    </recommendedName>
</protein>
<dbReference type="RefSeq" id="WP_009349393.1">
    <property type="nucleotide sequence ID" value="NZ_GL638132.1"/>
</dbReference>
<keyword evidence="3" id="KW-1185">Reference proteome</keyword>
<evidence type="ECO:0000313" key="3">
    <source>
        <dbReference type="Proteomes" id="UP000004633"/>
    </source>
</evidence>
<sequence>MIHYHHLTILEREKLAIYHAQGLSITKIAARLNRNKSTISRELMRNRIKEDYTPFVAQGKYMKRRKVCKPHRKLDSKELARFVARKFLDHQ</sequence>
<dbReference type="AlphaFoldDB" id="E7N165"/>
<dbReference type="GO" id="GO:0004803">
    <property type="term" value="F:transposase activity"/>
    <property type="evidence" value="ECO:0007669"/>
    <property type="project" value="TreeGrafter"/>
</dbReference>
<dbReference type="InterPro" id="IPR025246">
    <property type="entry name" value="IS30-like_HTH"/>
</dbReference>
<dbReference type="HOGENOM" id="CLU_035706_9_5_9"/>
<dbReference type="PANTHER" id="PTHR10948:SF23">
    <property type="entry name" value="TRANSPOSASE INSI FOR INSERTION SEQUENCE ELEMENT IS30A-RELATED"/>
    <property type="match status" value="1"/>
</dbReference>
<evidence type="ECO:0000313" key="2">
    <source>
        <dbReference type="EMBL" id="EFW30086.1"/>
    </source>
</evidence>
<dbReference type="InterPro" id="IPR051917">
    <property type="entry name" value="Transposase-Integrase"/>
</dbReference>
<accession>E7N165</accession>
<dbReference type="GO" id="GO:0005829">
    <property type="term" value="C:cytosol"/>
    <property type="evidence" value="ECO:0007669"/>
    <property type="project" value="TreeGrafter"/>
</dbReference>
<comment type="caution">
    <text evidence="2">The sequence shown here is derived from an EMBL/GenBank/DDBJ whole genome shotgun (WGS) entry which is preliminary data.</text>
</comment>
<dbReference type="Gene3D" id="1.10.10.60">
    <property type="entry name" value="Homeodomain-like"/>
    <property type="match status" value="1"/>
</dbReference>
<feature type="domain" description="Transposase IS30-like HTH" evidence="1">
    <location>
        <begin position="3"/>
        <end position="46"/>
    </location>
</feature>
<dbReference type="EMBL" id="AECV01000009">
    <property type="protein sequence ID" value="EFW30086.1"/>
    <property type="molecule type" value="Genomic_DNA"/>
</dbReference>
<dbReference type="STRING" id="749551.HMPREF9555_00716"/>